<dbReference type="AlphaFoldDB" id="A0A4V1LFE9"/>
<reference evidence="1 2" key="1">
    <citation type="submission" date="2018-08" db="EMBL/GenBank/DDBJ databases">
        <title>Lactobacillus suantsai sp. nov., isolated from traditional fermented suan-tsai in Taiwan.</title>
        <authorList>
            <person name="Huang C.-H."/>
        </authorList>
    </citation>
    <scope>NUCLEOTIDE SEQUENCE [LARGE SCALE GENOMIC DNA]</scope>
    <source>
        <strain evidence="1 2">BCRC 12945</strain>
    </source>
</reference>
<proteinExistence type="predicted"/>
<protein>
    <submittedName>
        <fullName evidence="1">Uncharacterized protein</fullName>
    </submittedName>
</protein>
<accession>A0A4V1LFE9</accession>
<dbReference type="EMBL" id="QXIL01000007">
    <property type="protein sequence ID" value="RXI78934.1"/>
    <property type="molecule type" value="Genomic_DNA"/>
</dbReference>
<gene>
    <name evidence="1" type="ORF">DXH47_05335</name>
</gene>
<keyword evidence="2" id="KW-1185">Reference proteome</keyword>
<evidence type="ECO:0000313" key="2">
    <source>
        <dbReference type="Proteomes" id="UP000290602"/>
    </source>
</evidence>
<comment type="caution">
    <text evidence="1">The sequence shown here is derived from an EMBL/GenBank/DDBJ whole genome shotgun (WGS) entry which is preliminary data.</text>
</comment>
<name>A0A4V1LFE9_9LACO</name>
<sequence length="162" mass="18367">MLGIGAISVGLGLSGAQPASAKYQGHATTPTELRGTWYQYFGHHRWQALKITKHAVSMNGKRLYAANKHGWRKLHVLRLKKGQGAESGYKGYGGTNYNLNSLAKYDYQTLGNVWLSHKRVHGKRTLGIYYNMGGFQVWTKQKLAHNYSYTYKGKQYLNRIGR</sequence>
<organism evidence="1 2">
    <name type="scientific">Levilactobacillus suantsaii</name>
    <dbReference type="NCBI Taxonomy" id="2292255"/>
    <lineage>
        <taxon>Bacteria</taxon>
        <taxon>Bacillati</taxon>
        <taxon>Bacillota</taxon>
        <taxon>Bacilli</taxon>
        <taxon>Lactobacillales</taxon>
        <taxon>Lactobacillaceae</taxon>
        <taxon>Levilactobacillus</taxon>
    </lineage>
</organism>
<evidence type="ECO:0000313" key="1">
    <source>
        <dbReference type="EMBL" id="RXI78934.1"/>
    </source>
</evidence>
<dbReference type="Proteomes" id="UP000290602">
    <property type="component" value="Unassembled WGS sequence"/>
</dbReference>